<dbReference type="InterPro" id="IPR038139">
    <property type="entry name" value="NlpE_C_sf"/>
</dbReference>
<reference evidence="3 4" key="1">
    <citation type="submission" date="2016-07" db="EMBL/GenBank/DDBJ databases">
        <title>Draft Genome Sequence of Methylophaga muralis Bur 1.</title>
        <authorList>
            <person name="Vasilenko O.V."/>
            <person name="Doronina N.V."/>
            <person name="Shmareva M.N."/>
            <person name="Tarlachkov S.V."/>
            <person name="Mustakhimov I."/>
            <person name="Trotsenko Y.A."/>
        </authorList>
    </citation>
    <scope>NUCLEOTIDE SEQUENCE [LARGE SCALE GENOMIC DNA]</scope>
    <source>
        <strain evidence="3 4">Bur 1</strain>
    </source>
</reference>
<dbReference type="PANTHER" id="PTHR35535">
    <property type="entry name" value="HEAT SHOCK PROTEIN HSLJ"/>
    <property type="match status" value="1"/>
</dbReference>
<dbReference type="Gene3D" id="2.40.128.640">
    <property type="match status" value="1"/>
</dbReference>
<evidence type="ECO:0000259" key="2">
    <source>
        <dbReference type="Pfam" id="PF17185"/>
    </source>
</evidence>
<dbReference type="Pfam" id="PF17185">
    <property type="entry name" value="NlpE_C"/>
    <property type="match status" value="1"/>
</dbReference>
<feature type="domain" description="NlpE C-terminal OB" evidence="2">
    <location>
        <begin position="153"/>
        <end position="241"/>
    </location>
</feature>
<proteinExistence type="predicted"/>
<dbReference type="InterPro" id="IPR053147">
    <property type="entry name" value="Hsp_HslJ-like"/>
</dbReference>
<evidence type="ECO:0000259" key="1">
    <source>
        <dbReference type="Pfam" id="PF03724"/>
    </source>
</evidence>
<keyword evidence="3" id="KW-0449">Lipoprotein</keyword>
<dbReference type="Gene3D" id="2.40.128.270">
    <property type="match status" value="1"/>
</dbReference>
<feature type="domain" description="DUF306" evidence="1">
    <location>
        <begin position="248"/>
        <end position="358"/>
    </location>
</feature>
<dbReference type="Pfam" id="PF04170">
    <property type="entry name" value="NlpE"/>
    <property type="match status" value="1"/>
</dbReference>
<dbReference type="STRING" id="291169.A9E74_01155"/>
<dbReference type="InterPro" id="IPR038670">
    <property type="entry name" value="HslJ-like_sf"/>
</dbReference>
<protein>
    <submittedName>
        <fullName evidence="3">Lipoprotein NlpE</fullName>
    </submittedName>
</protein>
<dbReference type="InterPro" id="IPR033450">
    <property type="entry name" value="NlpE_C"/>
</dbReference>
<dbReference type="Gene3D" id="2.40.50.540">
    <property type="match status" value="1"/>
</dbReference>
<organism evidence="3 4">
    <name type="scientific">Methylophaga muralis</name>
    <dbReference type="NCBI Taxonomy" id="291169"/>
    <lineage>
        <taxon>Bacteria</taxon>
        <taxon>Pseudomonadati</taxon>
        <taxon>Pseudomonadota</taxon>
        <taxon>Gammaproteobacteria</taxon>
        <taxon>Thiotrichales</taxon>
        <taxon>Piscirickettsiaceae</taxon>
        <taxon>Methylophaga</taxon>
    </lineage>
</organism>
<dbReference type="InterPro" id="IPR005184">
    <property type="entry name" value="DUF306_Meta_HslJ"/>
</dbReference>
<accession>A0A1E3GSQ7</accession>
<evidence type="ECO:0000313" key="3">
    <source>
        <dbReference type="EMBL" id="ODN67083.1"/>
    </source>
</evidence>
<dbReference type="PATRIC" id="fig|291169.3.peg.1159"/>
<gene>
    <name evidence="3" type="primary">nlpE</name>
    <name evidence="3" type="ORF">A9E74_01155</name>
</gene>
<sequence>MNFTDSSGELKPEFDMLKKCLFLMSILFLSACSSEQSEERRLIIEDFPVSYSGILPCADCPGIDYRLNLFADQSYYLQLHYQESGENSTFYQLGQWQQQTGQLRLLSDHPQQTAFQIERDGSISLLDQEYTIINSSLNYQLQRDAEFHAVYPAMQFNGKYSYMADSGIFKECLTGQRWFVAHEADNAALESLYMEYVDEVNQPILVELTGYMEPRANSDTGEMQPTLIVTQARDIWPGETCGELGYNENLINTYWKLTRLNDEPIEVYEQQREPSLILASEENRLSGSDGCNSIMGSFQLREDKLKFNRIASTMMACAQGMETAQAMHFMLEKVRYWKIEGQHLELADVNGNVMARFEAVHLQ</sequence>
<dbReference type="Proteomes" id="UP000094379">
    <property type="component" value="Unassembled WGS sequence"/>
</dbReference>
<dbReference type="Pfam" id="PF03724">
    <property type="entry name" value="META"/>
    <property type="match status" value="1"/>
</dbReference>
<comment type="caution">
    <text evidence="3">The sequence shown here is derived from an EMBL/GenBank/DDBJ whole genome shotgun (WGS) entry which is preliminary data.</text>
</comment>
<keyword evidence="4" id="KW-1185">Reference proteome</keyword>
<dbReference type="AlphaFoldDB" id="A0A1E3GSQ7"/>
<dbReference type="InterPro" id="IPR007298">
    <property type="entry name" value="Cu-R_lipoprotein_NlpE"/>
</dbReference>
<dbReference type="EMBL" id="MCRI01000009">
    <property type="protein sequence ID" value="ODN67083.1"/>
    <property type="molecule type" value="Genomic_DNA"/>
</dbReference>
<evidence type="ECO:0000313" key="4">
    <source>
        <dbReference type="Proteomes" id="UP000094379"/>
    </source>
</evidence>
<name>A0A1E3GSQ7_9GAMM</name>
<dbReference type="PANTHER" id="PTHR35535:SF1">
    <property type="entry name" value="HEAT SHOCK PROTEIN HSLJ"/>
    <property type="match status" value="1"/>
</dbReference>